<dbReference type="EMBL" id="CDMZ01001693">
    <property type="protein sequence ID" value="CEM36313.1"/>
    <property type="molecule type" value="Genomic_DNA"/>
</dbReference>
<evidence type="ECO:0000256" key="1">
    <source>
        <dbReference type="SAM" id="MobiDB-lite"/>
    </source>
</evidence>
<organism evidence="2">
    <name type="scientific">Chromera velia CCMP2878</name>
    <dbReference type="NCBI Taxonomy" id="1169474"/>
    <lineage>
        <taxon>Eukaryota</taxon>
        <taxon>Sar</taxon>
        <taxon>Alveolata</taxon>
        <taxon>Colpodellida</taxon>
        <taxon>Chromeraceae</taxon>
        <taxon>Chromera</taxon>
    </lineage>
</organism>
<feature type="region of interest" description="Disordered" evidence="1">
    <location>
        <begin position="95"/>
        <end position="115"/>
    </location>
</feature>
<accession>A0A0G4GYN8</accession>
<reference evidence="2" key="1">
    <citation type="submission" date="2014-11" db="EMBL/GenBank/DDBJ databases">
        <authorList>
            <person name="Otto D Thomas"/>
            <person name="Naeem Raeece"/>
        </authorList>
    </citation>
    <scope>NUCLEOTIDE SEQUENCE</scope>
</reference>
<feature type="compositionally biased region" description="Polar residues" evidence="1">
    <location>
        <begin position="104"/>
        <end position="115"/>
    </location>
</feature>
<protein>
    <submittedName>
        <fullName evidence="2">Uncharacterized protein</fullName>
    </submittedName>
</protein>
<name>A0A0G4GYN8_9ALVE</name>
<proteinExistence type="predicted"/>
<gene>
    <name evidence="2" type="ORF">Cvel_23947</name>
</gene>
<feature type="compositionally biased region" description="Basic and acidic residues" evidence="1">
    <location>
        <begin position="37"/>
        <end position="56"/>
    </location>
</feature>
<feature type="region of interest" description="Disordered" evidence="1">
    <location>
        <begin position="24"/>
        <end position="69"/>
    </location>
</feature>
<evidence type="ECO:0000313" key="2">
    <source>
        <dbReference type="EMBL" id="CEM36313.1"/>
    </source>
</evidence>
<dbReference type="VEuPathDB" id="CryptoDB:Cvel_23947"/>
<sequence>MTVQEIGFRMETTSESVAPITFHRTESSWGPPPPTRYETRTVTETKTREDLQRQKEGVSTPSKPKRSQIRVPALKSHDVHMTIIVEGPSMTSATQTYGKIPVETDNTTSMSLDLP</sequence>
<dbReference type="AlphaFoldDB" id="A0A0G4GYN8"/>